<name>A0A3B0VQX6_9ZZZZ</name>
<organism evidence="2">
    <name type="scientific">hydrothermal vent metagenome</name>
    <dbReference type="NCBI Taxonomy" id="652676"/>
    <lineage>
        <taxon>unclassified sequences</taxon>
        <taxon>metagenomes</taxon>
        <taxon>ecological metagenomes</taxon>
    </lineage>
</organism>
<evidence type="ECO:0000259" key="1">
    <source>
        <dbReference type="Pfam" id="PF07238"/>
    </source>
</evidence>
<proteinExistence type="predicted"/>
<dbReference type="EMBL" id="UOEY01000112">
    <property type="protein sequence ID" value="VAW40837.1"/>
    <property type="molecule type" value="Genomic_DNA"/>
</dbReference>
<dbReference type="AlphaFoldDB" id="A0A3B0VQX6"/>
<gene>
    <name evidence="2" type="ORF">MNBD_DELTA04-1037</name>
</gene>
<dbReference type="Gene3D" id="2.40.10.220">
    <property type="entry name" value="predicted glycosyltransferase like domains"/>
    <property type="match status" value="1"/>
</dbReference>
<sequence>MSDSERRRYIRPESLNLLDYLVVDEQGRQGVYSMGRTLNISVGGILMETHIPLPAGQQVMITMGLGDELIDVMGRIIHSTCGQDNMYHNGIEFFHVPDADRHILYRYVEVFHERFPDARHVALF</sequence>
<dbReference type="InterPro" id="IPR009875">
    <property type="entry name" value="PilZ_domain"/>
</dbReference>
<reference evidence="2" key="1">
    <citation type="submission" date="2018-06" db="EMBL/GenBank/DDBJ databases">
        <authorList>
            <person name="Zhirakovskaya E."/>
        </authorList>
    </citation>
    <scope>NUCLEOTIDE SEQUENCE</scope>
</reference>
<accession>A0A3B0VQX6</accession>
<protein>
    <recommendedName>
        <fullName evidence="1">PilZ domain-containing protein</fullName>
    </recommendedName>
</protein>
<feature type="domain" description="PilZ" evidence="1">
    <location>
        <begin position="5"/>
        <end position="109"/>
    </location>
</feature>
<dbReference type="GO" id="GO:0035438">
    <property type="term" value="F:cyclic-di-GMP binding"/>
    <property type="evidence" value="ECO:0007669"/>
    <property type="project" value="InterPro"/>
</dbReference>
<evidence type="ECO:0000313" key="2">
    <source>
        <dbReference type="EMBL" id="VAW40837.1"/>
    </source>
</evidence>
<dbReference type="SUPFAM" id="SSF141371">
    <property type="entry name" value="PilZ domain-like"/>
    <property type="match status" value="1"/>
</dbReference>
<dbReference type="Pfam" id="PF07238">
    <property type="entry name" value="PilZ"/>
    <property type="match status" value="1"/>
</dbReference>